<dbReference type="InterPro" id="IPR001387">
    <property type="entry name" value="Cro/C1-type_HTH"/>
</dbReference>
<dbReference type="Pfam" id="PF17762">
    <property type="entry name" value="HTH_ParB"/>
    <property type="match status" value="1"/>
</dbReference>
<dbReference type="CDD" id="cd00093">
    <property type="entry name" value="HTH_XRE"/>
    <property type="match status" value="1"/>
</dbReference>
<dbReference type="InterPro" id="IPR003115">
    <property type="entry name" value="ParB_N"/>
</dbReference>
<dbReference type="SUPFAM" id="SSF109709">
    <property type="entry name" value="KorB DNA-binding domain-like"/>
    <property type="match status" value="1"/>
</dbReference>
<dbReference type="Proteomes" id="UP000824072">
    <property type="component" value="Unassembled WGS sequence"/>
</dbReference>
<dbReference type="PROSITE" id="PS50943">
    <property type="entry name" value="HTH_CROC1"/>
    <property type="match status" value="1"/>
</dbReference>
<dbReference type="Gene3D" id="3.90.1530.30">
    <property type="match status" value="1"/>
</dbReference>
<feature type="domain" description="HTH cro/C1-type" evidence="3">
    <location>
        <begin position="109"/>
        <end position="138"/>
    </location>
</feature>
<accession>A0A9D1IBJ0</accession>
<evidence type="ECO:0000256" key="1">
    <source>
        <dbReference type="ARBA" id="ARBA00006295"/>
    </source>
</evidence>
<dbReference type="FunFam" id="1.10.10.2830:FF:000001">
    <property type="entry name" value="Chromosome partitioning protein ParB"/>
    <property type="match status" value="1"/>
</dbReference>
<proteinExistence type="inferred from homology"/>
<dbReference type="InterPro" id="IPR036086">
    <property type="entry name" value="ParB/Sulfiredoxin_sf"/>
</dbReference>
<name>A0A9D1IBJ0_9FIRM</name>
<dbReference type="GO" id="GO:0003677">
    <property type="term" value="F:DNA binding"/>
    <property type="evidence" value="ECO:0007669"/>
    <property type="project" value="InterPro"/>
</dbReference>
<evidence type="ECO:0000259" key="3">
    <source>
        <dbReference type="PROSITE" id="PS50943"/>
    </source>
</evidence>
<dbReference type="Gene3D" id="1.10.10.2830">
    <property type="match status" value="1"/>
</dbReference>
<dbReference type="SMART" id="SM00470">
    <property type="entry name" value="ParB"/>
    <property type="match status" value="1"/>
</dbReference>
<evidence type="ECO:0000313" key="5">
    <source>
        <dbReference type="Proteomes" id="UP000824072"/>
    </source>
</evidence>
<dbReference type="SUPFAM" id="SSF110849">
    <property type="entry name" value="ParB/Sulfiredoxin"/>
    <property type="match status" value="1"/>
</dbReference>
<keyword evidence="2" id="KW-0159">Chromosome partition</keyword>
<comment type="caution">
    <text evidence="4">The sequence shown here is derived from an EMBL/GenBank/DDBJ whole genome shotgun (WGS) entry which is preliminary data.</text>
</comment>
<organism evidence="4 5">
    <name type="scientific">Candidatus Pullichristensenella excrementigallinarum</name>
    <dbReference type="NCBI Taxonomy" id="2840907"/>
    <lineage>
        <taxon>Bacteria</taxon>
        <taxon>Bacillati</taxon>
        <taxon>Bacillota</taxon>
        <taxon>Clostridia</taxon>
        <taxon>Candidatus Pullichristensenella</taxon>
    </lineage>
</organism>
<evidence type="ECO:0000313" key="4">
    <source>
        <dbReference type="EMBL" id="HIU34223.1"/>
    </source>
</evidence>
<dbReference type="AlphaFoldDB" id="A0A9D1IBJ0"/>
<dbReference type="PANTHER" id="PTHR33375">
    <property type="entry name" value="CHROMOSOME-PARTITIONING PROTEIN PARB-RELATED"/>
    <property type="match status" value="1"/>
</dbReference>
<protein>
    <submittedName>
        <fullName evidence="4">ParB/RepB/Spo0J family partition protein</fullName>
    </submittedName>
</protein>
<dbReference type="InterPro" id="IPR041468">
    <property type="entry name" value="HTH_ParB/Spo0J"/>
</dbReference>
<reference evidence="4" key="2">
    <citation type="journal article" date="2021" name="PeerJ">
        <title>Extensive microbial diversity within the chicken gut microbiome revealed by metagenomics and culture.</title>
        <authorList>
            <person name="Gilroy R."/>
            <person name="Ravi A."/>
            <person name="Getino M."/>
            <person name="Pursley I."/>
            <person name="Horton D.L."/>
            <person name="Alikhan N.F."/>
            <person name="Baker D."/>
            <person name="Gharbi K."/>
            <person name="Hall N."/>
            <person name="Watson M."/>
            <person name="Adriaenssens E.M."/>
            <person name="Foster-Nyarko E."/>
            <person name="Jarju S."/>
            <person name="Secka A."/>
            <person name="Antonio M."/>
            <person name="Oren A."/>
            <person name="Chaudhuri R.R."/>
            <person name="La Ragione R."/>
            <person name="Hildebrand F."/>
            <person name="Pallen M.J."/>
        </authorList>
    </citation>
    <scope>NUCLEOTIDE SEQUENCE</scope>
    <source>
        <strain evidence="4">ChiHcec3-11533</strain>
    </source>
</reference>
<reference evidence="4" key="1">
    <citation type="submission" date="2020-10" db="EMBL/GenBank/DDBJ databases">
        <authorList>
            <person name="Gilroy R."/>
        </authorList>
    </citation>
    <scope>NUCLEOTIDE SEQUENCE</scope>
    <source>
        <strain evidence="4">ChiHcec3-11533</strain>
    </source>
</reference>
<comment type="similarity">
    <text evidence="1">Belongs to the ParB family.</text>
</comment>
<dbReference type="GO" id="GO:0005694">
    <property type="term" value="C:chromosome"/>
    <property type="evidence" value="ECO:0007669"/>
    <property type="project" value="TreeGrafter"/>
</dbReference>
<gene>
    <name evidence="4" type="ORF">IAB02_06635</name>
</gene>
<dbReference type="InterPro" id="IPR050336">
    <property type="entry name" value="Chromosome_partition/occlusion"/>
</dbReference>
<dbReference type="Pfam" id="PF02195">
    <property type="entry name" value="ParB_N"/>
    <property type="match status" value="1"/>
</dbReference>
<sequence length="269" mass="30435">MQTVRVEISKLLPNPRNPRRNFSESSIVELAASIEQYGLLSPLVIRRVGANTFELIAGERRLRALKFLERKYADAVVLSAFDLDCQLISLIENLQREDLHYLDQAEACRRILEEHGLTQEELAHRLGRSPSSIANLLRLLRLSAPVQSALREANLSERHARALLRLPDESAQLALLRAAKEEGLSVRQLEARVDGLLALSPSVERPNRRVTCLFRDGRMFVNAVLDTVRELNRIGVHATSRVNRLPGRIEITITFPEGRAKNYELQAKI</sequence>
<evidence type="ECO:0000256" key="2">
    <source>
        <dbReference type="ARBA" id="ARBA00022829"/>
    </source>
</evidence>
<dbReference type="InterPro" id="IPR004437">
    <property type="entry name" value="ParB/RepB/Spo0J"/>
</dbReference>
<dbReference type="EMBL" id="DVMU01000150">
    <property type="protein sequence ID" value="HIU34223.1"/>
    <property type="molecule type" value="Genomic_DNA"/>
</dbReference>
<dbReference type="GO" id="GO:0007059">
    <property type="term" value="P:chromosome segregation"/>
    <property type="evidence" value="ECO:0007669"/>
    <property type="project" value="UniProtKB-KW"/>
</dbReference>
<dbReference type="NCBIfam" id="TIGR00180">
    <property type="entry name" value="parB_part"/>
    <property type="match status" value="1"/>
</dbReference>
<dbReference type="PANTHER" id="PTHR33375:SF1">
    <property type="entry name" value="CHROMOSOME-PARTITIONING PROTEIN PARB-RELATED"/>
    <property type="match status" value="1"/>
</dbReference>